<reference evidence="1" key="1">
    <citation type="submission" date="2013-08" db="EMBL/GenBank/DDBJ databases">
        <authorList>
            <person name="Mendez C."/>
            <person name="Richter M."/>
            <person name="Ferrer M."/>
            <person name="Sanchez J."/>
        </authorList>
    </citation>
    <scope>NUCLEOTIDE SEQUENCE</scope>
</reference>
<organism evidence="1">
    <name type="scientific">mine drainage metagenome</name>
    <dbReference type="NCBI Taxonomy" id="410659"/>
    <lineage>
        <taxon>unclassified sequences</taxon>
        <taxon>metagenomes</taxon>
        <taxon>ecological metagenomes</taxon>
    </lineage>
</organism>
<dbReference type="Gene3D" id="1.10.540.10">
    <property type="entry name" value="Acyl-CoA dehydrogenase/oxidase, N-terminal domain"/>
    <property type="match status" value="1"/>
</dbReference>
<dbReference type="GO" id="GO:0050660">
    <property type="term" value="F:flavin adenine dinucleotide binding"/>
    <property type="evidence" value="ECO:0007669"/>
    <property type="project" value="InterPro"/>
</dbReference>
<comment type="caution">
    <text evidence="1">The sequence shown here is derived from an EMBL/GenBank/DDBJ whole genome shotgun (WGS) entry which is preliminary data.</text>
</comment>
<dbReference type="GO" id="GO:0003995">
    <property type="term" value="F:acyl-CoA dehydrogenase activity"/>
    <property type="evidence" value="ECO:0007669"/>
    <property type="project" value="InterPro"/>
</dbReference>
<dbReference type="EMBL" id="AUZY01004327">
    <property type="protein sequence ID" value="EQD63878.1"/>
    <property type="molecule type" value="Genomic_DNA"/>
</dbReference>
<dbReference type="SUPFAM" id="SSF56645">
    <property type="entry name" value="Acyl-CoA dehydrogenase NM domain-like"/>
    <property type="match status" value="1"/>
</dbReference>
<dbReference type="InterPro" id="IPR046373">
    <property type="entry name" value="Acyl-CoA_Oxase/DH_mid-dom_sf"/>
</dbReference>
<dbReference type="PANTHER" id="PTHR43884">
    <property type="entry name" value="ACYL-COA DEHYDROGENASE"/>
    <property type="match status" value="1"/>
</dbReference>
<gene>
    <name evidence="1" type="ORF">B1B_06812</name>
</gene>
<dbReference type="PANTHER" id="PTHR43884:SF12">
    <property type="entry name" value="ISOVALERYL-COA DEHYDROGENASE, MITOCHONDRIAL-RELATED"/>
    <property type="match status" value="1"/>
</dbReference>
<reference evidence="1" key="2">
    <citation type="journal article" date="2014" name="ISME J.">
        <title>Microbial stratification in low pH oxic and suboxic macroscopic growths along an acid mine drainage.</title>
        <authorList>
            <person name="Mendez-Garcia C."/>
            <person name="Mesa V."/>
            <person name="Sprenger R.R."/>
            <person name="Richter M."/>
            <person name="Diez M.S."/>
            <person name="Solano J."/>
            <person name="Bargiela R."/>
            <person name="Golyshina O.V."/>
            <person name="Manteca A."/>
            <person name="Ramos J.L."/>
            <person name="Gallego J.R."/>
            <person name="Llorente I."/>
            <person name="Martins Dos Santos V.A."/>
            <person name="Jensen O.N."/>
            <person name="Pelaez A.I."/>
            <person name="Sanchez J."/>
            <person name="Ferrer M."/>
        </authorList>
    </citation>
    <scope>NUCLEOTIDE SEQUENCE</scope>
</reference>
<name>T1B605_9ZZZZ</name>
<dbReference type="Gene3D" id="2.40.110.10">
    <property type="entry name" value="Butyryl-CoA Dehydrogenase, subunit A, domain 2"/>
    <property type="match status" value="1"/>
</dbReference>
<accession>T1B605</accession>
<sequence>NLVVDSIFRNGSEHIRKSFLPRLSSGEMIASLCLTEPASGSDALAMKTEPGSPETITF</sequence>
<feature type="non-terminal residue" evidence="1">
    <location>
        <position position="1"/>
    </location>
</feature>
<dbReference type="PROSITE" id="PS00072">
    <property type="entry name" value="ACYL_COA_DH_1"/>
    <property type="match status" value="1"/>
</dbReference>
<evidence type="ECO:0000313" key="1">
    <source>
        <dbReference type="EMBL" id="EQD63878.1"/>
    </source>
</evidence>
<dbReference type="InterPro" id="IPR037069">
    <property type="entry name" value="AcylCoA_DH/ox_N_sf"/>
</dbReference>
<protein>
    <submittedName>
        <fullName evidence="1">Acyl-CoA dehydrogenase</fullName>
    </submittedName>
</protein>
<dbReference type="AlphaFoldDB" id="T1B605"/>
<proteinExistence type="predicted"/>
<dbReference type="InterPro" id="IPR006089">
    <property type="entry name" value="Acyl-CoA_DH_CS"/>
</dbReference>
<dbReference type="InterPro" id="IPR009100">
    <property type="entry name" value="AcylCoA_DH/oxidase_NM_dom_sf"/>
</dbReference>